<gene>
    <name evidence="5" type="ORF">MAPG_11495</name>
</gene>
<dbReference type="VEuPathDB" id="FungiDB:MAPG_11495"/>
<dbReference type="InterPro" id="IPR014026">
    <property type="entry name" value="UDP-Glc/GDP-Man_DH_dimer"/>
</dbReference>
<dbReference type="GO" id="GO:0016616">
    <property type="term" value="F:oxidoreductase activity, acting on the CH-OH group of donors, NAD or NADP as acceptor"/>
    <property type="evidence" value="ECO:0007669"/>
    <property type="project" value="InterPro"/>
</dbReference>
<reference evidence="6" key="4">
    <citation type="journal article" date="2015" name="G3 (Bethesda)">
        <title>Genome sequences of three phytopathogenic species of the Magnaporthaceae family of fungi.</title>
        <authorList>
            <person name="Okagaki L.H."/>
            <person name="Nunes C.C."/>
            <person name="Sailsbery J."/>
            <person name="Clay B."/>
            <person name="Brown D."/>
            <person name="John T."/>
            <person name="Oh Y."/>
            <person name="Young N."/>
            <person name="Fitzgerald M."/>
            <person name="Haas B.J."/>
            <person name="Zeng Q."/>
            <person name="Young S."/>
            <person name="Adiconis X."/>
            <person name="Fan L."/>
            <person name="Levin J.Z."/>
            <person name="Mitchell T.K."/>
            <person name="Okubara P.A."/>
            <person name="Farman M.L."/>
            <person name="Kohn L.M."/>
            <person name="Birren B."/>
            <person name="Ma L.-J."/>
            <person name="Dean R.A."/>
        </authorList>
    </citation>
    <scope>NUCLEOTIDE SEQUENCE</scope>
    <source>
        <strain evidence="6">ATCC 64411 / 73-15</strain>
    </source>
</reference>
<evidence type="ECO:0000313" key="5">
    <source>
        <dbReference type="EMBL" id="KLU92550.1"/>
    </source>
</evidence>
<dbReference type="SUPFAM" id="SSF52413">
    <property type="entry name" value="UDP-glucose/GDP-mannose dehydrogenase C-terminal domain"/>
    <property type="match status" value="1"/>
</dbReference>
<evidence type="ECO:0000256" key="2">
    <source>
        <dbReference type="PIRNR" id="PIRNR000124"/>
    </source>
</evidence>
<dbReference type="InterPro" id="IPR001732">
    <property type="entry name" value="UDP-Glc/GDP-Man_DH_N"/>
</dbReference>
<dbReference type="OMA" id="WDVIRCA"/>
<dbReference type="GO" id="GO:0016628">
    <property type="term" value="F:oxidoreductase activity, acting on the CH-CH group of donors, NAD or NADP as acceptor"/>
    <property type="evidence" value="ECO:0007669"/>
    <property type="project" value="InterPro"/>
</dbReference>
<dbReference type="eggNOG" id="ENOG502QQVE">
    <property type="taxonomic scope" value="Eukaryota"/>
</dbReference>
<name>A0A0C4EFF2_MAGP6</name>
<dbReference type="InterPro" id="IPR017476">
    <property type="entry name" value="UDP-Glc/GDP-Man"/>
</dbReference>
<dbReference type="SUPFAM" id="SSF51735">
    <property type="entry name" value="NAD(P)-binding Rossmann-fold domains"/>
    <property type="match status" value="1"/>
</dbReference>
<dbReference type="OrthoDB" id="5059218at2759"/>
<evidence type="ECO:0000256" key="1">
    <source>
        <dbReference type="ARBA" id="ARBA00006601"/>
    </source>
</evidence>
<dbReference type="GO" id="GO:0000271">
    <property type="term" value="P:polysaccharide biosynthetic process"/>
    <property type="evidence" value="ECO:0007669"/>
    <property type="project" value="InterPro"/>
</dbReference>
<dbReference type="InterPro" id="IPR008927">
    <property type="entry name" value="6-PGluconate_DH-like_C_sf"/>
</dbReference>
<reference evidence="6" key="5">
    <citation type="submission" date="2015-06" db="UniProtKB">
        <authorList>
            <consortium name="EnsemblFungi"/>
        </authorList>
    </citation>
    <scope>IDENTIFICATION</scope>
    <source>
        <strain evidence="6">ATCC 64411</strain>
    </source>
</reference>
<dbReference type="Gene3D" id="3.40.50.720">
    <property type="entry name" value="NAD(P)-binding Rossmann-like Domain"/>
    <property type="match status" value="2"/>
</dbReference>
<comment type="similarity">
    <text evidence="1 2">Belongs to the UDP-glucose/GDP-mannose dehydrogenase family.</text>
</comment>
<proteinExistence type="inferred from homology"/>
<reference evidence="5" key="3">
    <citation type="submission" date="2011-03" db="EMBL/GenBank/DDBJ databases">
        <title>Annotation of Magnaporthe poae ATCC 64411.</title>
        <authorList>
            <person name="Ma L.-J."/>
            <person name="Dead R."/>
            <person name="Young S.K."/>
            <person name="Zeng Q."/>
            <person name="Gargeya S."/>
            <person name="Fitzgerald M."/>
            <person name="Haas B."/>
            <person name="Abouelleil A."/>
            <person name="Alvarado L."/>
            <person name="Arachchi H.M."/>
            <person name="Berlin A."/>
            <person name="Brown A."/>
            <person name="Chapman S.B."/>
            <person name="Chen Z."/>
            <person name="Dunbar C."/>
            <person name="Freedman E."/>
            <person name="Gearin G."/>
            <person name="Gellesch M."/>
            <person name="Goldberg J."/>
            <person name="Griggs A."/>
            <person name="Gujja S."/>
            <person name="Heiman D."/>
            <person name="Howarth C."/>
            <person name="Larson L."/>
            <person name="Lui A."/>
            <person name="MacDonald P.J.P."/>
            <person name="Mehta T."/>
            <person name="Montmayeur A."/>
            <person name="Murphy C."/>
            <person name="Neiman D."/>
            <person name="Pearson M."/>
            <person name="Priest M."/>
            <person name="Roberts A."/>
            <person name="Saif S."/>
            <person name="Shea T."/>
            <person name="Shenoy N."/>
            <person name="Sisk P."/>
            <person name="Stolte C."/>
            <person name="Sykes S."/>
            <person name="Yandava C."/>
            <person name="Wortman J."/>
            <person name="Nusbaum C."/>
            <person name="Birren B."/>
        </authorList>
    </citation>
    <scope>NUCLEOTIDE SEQUENCE</scope>
    <source>
        <strain evidence="5">ATCC 64411</strain>
    </source>
</reference>
<dbReference type="Pfam" id="PF03721">
    <property type="entry name" value="UDPG_MGDP_dh_N"/>
    <property type="match status" value="1"/>
</dbReference>
<keyword evidence="7" id="KW-1185">Reference proteome</keyword>
<dbReference type="SUPFAM" id="SSF48179">
    <property type="entry name" value="6-phosphogluconate dehydrogenase C-terminal domain-like"/>
    <property type="match status" value="1"/>
</dbReference>
<dbReference type="AlphaFoldDB" id="A0A0C4EFF2"/>
<feature type="domain" description="UDP-glucose/GDP-mannose dehydrogenase dimerisation" evidence="3">
    <location>
        <begin position="248"/>
        <end position="320"/>
    </location>
</feature>
<dbReference type="NCBIfam" id="TIGR03026">
    <property type="entry name" value="NDP-sugDHase"/>
    <property type="match status" value="1"/>
</dbReference>
<dbReference type="EMBL" id="ADBL01002831">
    <property type="status" value="NOT_ANNOTATED_CDS"/>
    <property type="molecule type" value="Genomic_DNA"/>
</dbReference>
<dbReference type="InterPro" id="IPR036291">
    <property type="entry name" value="NAD(P)-bd_dom_sf"/>
</dbReference>
<dbReference type="PANTHER" id="PTHR43491">
    <property type="entry name" value="UDP-N-ACETYL-D-MANNOSAMINE DEHYDROGENASE"/>
    <property type="match status" value="1"/>
</dbReference>
<reference evidence="7" key="1">
    <citation type="submission" date="2010-05" db="EMBL/GenBank/DDBJ databases">
        <title>The genome sequence of Magnaporthe poae strain ATCC 64411.</title>
        <authorList>
            <person name="Ma L.-J."/>
            <person name="Dead R."/>
            <person name="Young S."/>
            <person name="Zeng Q."/>
            <person name="Koehrsen M."/>
            <person name="Alvarado L."/>
            <person name="Berlin A."/>
            <person name="Chapman S.B."/>
            <person name="Chen Z."/>
            <person name="Freedman E."/>
            <person name="Gellesch M."/>
            <person name="Goldberg J."/>
            <person name="Griggs A."/>
            <person name="Gujja S."/>
            <person name="Heilman E.R."/>
            <person name="Heiman D."/>
            <person name="Hepburn T."/>
            <person name="Howarth C."/>
            <person name="Jen D."/>
            <person name="Larson L."/>
            <person name="Mehta T."/>
            <person name="Neiman D."/>
            <person name="Pearson M."/>
            <person name="Roberts A."/>
            <person name="Saif S."/>
            <person name="Shea T."/>
            <person name="Shenoy N."/>
            <person name="Sisk P."/>
            <person name="Stolte C."/>
            <person name="Sykes S."/>
            <person name="Walk T."/>
            <person name="White J."/>
            <person name="Yandava C."/>
            <person name="Haas B."/>
            <person name="Nusbaum C."/>
            <person name="Birren B."/>
        </authorList>
    </citation>
    <scope>NUCLEOTIDE SEQUENCE [LARGE SCALE GENOMIC DNA]</scope>
    <source>
        <strain evidence="7">ATCC 64411 / 73-15</strain>
    </source>
</reference>
<dbReference type="InterPro" id="IPR036220">
    <property type="entry name" value="UDP-Glc/GDP-Man_DH_C_sf"/>
</dbReference>
<dbReference type="STRING" id="644358.A0A0C4EFF2"/>
<reference evidence="5" key="2">
    <citation type="submission" date="2010-05" db="EMBL/GenBank/DDBJ databases">
        <title>The Genome Sequence of Magnaporthe poae strain ATCC 64411.</title>
        <authorList>
            <consortium name="The Broad Institute Genome Sequencing Platform"/>
            <consortium name="Broad Institute Genome Sequencing Center for Infectious Disease"/>
            <person name="Ma L.-J."/>
            <person name="Dead R."/>
            <person name="Young S."/>
            <person name="Zeng Q."/>
            <person name="Koehrsen M."/>
            <person name="Alvarado L."/>
            <person name="Berlin A."/>
            <person name="Chapman S.B."/>
            <person name="Chen Z."/>
            <person name="Freedman E."/>
            <person name="Gellesch M."/>
            <person name="Goldberg J."/>
            <person name="Griggs A."/>
            <person name="Gujja S."/>
            <person name="Heilman E.R."/>
            <person name="Heiman D."/>
            <person name="Hepburn T."/>
            <person name="Howarth C."/>
            <person name="Jen D."/>
            <person name="Larson L."/>
            <person name="Mehta T."/>
            <person name="Neiman D."/>
            <person name="Pearson M."/>
            <person name="Roberts A."/>
            <person name="Saif S."/>
            <person name="Shea T."/>
            <person name="Shenoy N."/>
            <person name="Sisk P."/>
            <person name="Stolte C."/>
            <person name="Sykes S."/>
            <person name="Walk T."/>
            <person name="White J."/>
            <person name="Yandava C."/>
            <person name="Haas B."/>
            <person name="Nusbaum C."/>
            <person name="Birren B."/>
        </authorList>
    </citation>
    <scope>NUCLEOTIDE SEQUENCE</scope>
    <source>
        <strain evidence="5">ATCC 64411</strain>
    </source>
</reference>
<dbReference type="GO" id="GO:0051287">
    <property type="term" value="F:NAD binding"/>
    <property type="evidence" value="ECO:0007669"/>
    <property type="project" value="InterPro"/>
</dbReference>
<feature type="domain" description="UDP-glucose/GDP-mannose dehydrogenase N-terminal" evidence="4">
    <location>
        <begin position="68"/>
        <end position="223"/>
    </location>
</feature>
<dbReference type="PIRSF" id="PIRSF000124">
    <property type="entry name" value="UDPglc_GDPman_dh"/>
    <property type="match status" value="1"/>
</dbReference>
<dbReference type="PIRSF" id="PIRSF500136">
    <property type="entry name" value="UDP_ManNAc_DH"/>
    <property type="match status" value="1"/>
</dbReference>
<dbReference type="PANTHER" id="PTHR43491:SF2">
    <property type="entry name" value="UDP-N-ACETYL-D-MANNOSAMINE DEHYDROGENASE"/>
    <property type="match status" value="1"/>
</dbReference>
<evidence type="ECO:0000313" key="7">
    <source>
        <dbReference type="Proteomes" id="UP000011715"/>
    </source>
</evidence>
<evidence type="ECO:0000259" key="4">
    <source>
        <dbReference type="Pfam" id="PF03721"/>
    </source>
</evidence>
<evidence type="ECO:0000259" key="3">
    <source>
        <dbReference type="Pfam" id="PF00984"/>
    </source>
</evidence>
<dbReference type="EnsemblFungi" id="MAPG_11495T0">
    <property type="protein sequence ID" value="MAPG_11495T0"/>
    <property type="gene ID" value="MAPG_11495"/>
</dbReference>
<protein>
    <recommendedName>
        <fullName evidence="8">Nucleotide sugar dehydrogenase</fullName>
    </recommendedName>
</protein>
<dbReference type="Pfam" id="PF00984">
    <property type="entry name" value="UDPG_MGDP_dh"/>
    <property type="match status" value="1"/>
</dbReference>
<accession>A0A0C4EFF2</accession>
<sequence>MPSTFPAPSRVRPAPLGLDFSLISKRQAGSSAAFALPLSPPPDSPSFGQEPCFAPALTPIASDAEPLVAVIGVGYVGAHLVSSFSSCWDVCGFDLSRDRIAQLSSEAEFRQHPRVCFSTRAADLADATHYLISVPTLLLADKTVDTSHLQKAIETVFQHARPGATVVIESSVAVGMTRELLGPLAKARGCFAGMSPERVDPGRVEPPASRIPKVISGLDDICPGSLAAITRLYAPVFETLVPVSRPEVAELTKLYENCQRMINIAYANEMADACFGLGIDPYEVCNAAGTKPFGYMDYAPGLGVGGHCIPVNPWYFLASGCEMPLLRRAAEATSGRPADVARTYAKHLRDKATFGTARVLVVGMGFKPGQHTLCYSPGLELARELRRQGDMWGQDVSVQVMFADPLVGQSAIPDIGKLANEDWNAETLAQFDLVIVAMRQHGLDFGELERARDVCVEWWCR</sequence>
<organism evidence="6 7">
    <name type="scientific">Magnaporthiopsis poae (strain ATCC 64411 / 73-15)</name>
    <name type="common">Kentucky bluegrass fungus</name>
    <name type="synonym">Magnaporthe poae</name>
    <dbReference type="NCBI Taxonomy" id="644358"/>
    <lineage>
        <taxon>Eukaryota</taxon>
        <taxon>Fungi</taxon>
        <taxon>Dikarya</taxon>
        <taxon>Ascomycota</taxon>
        <taxon>Pezizomycotina</taxon>
        <taxon>Sordariomycetes</taxon>
        <taxon>Sordariomycetidae</taxon>
        <taxon>Magnaporthales</taxon>
        <taxon>Magnaporthaceae</taxon>
        <taxon>Magnaporthiopsis</taxon>
    </lineage>
</organism>
<evidence type="ECO:0008006" key="8">
    <source>
        <dbReference type="Google" id="ProtNLM"/>
    </source>
</evidence>
<dbReference type="Proteomes" id="UP000011715">
    <property type="component" value="Unassembled WGS sequence"/>
</dbReference>
<dbReference type="InterPro" id="IPR028359">
    <property type="entry name" value="UDP_ManNAc/GlcNAc_DH"/>
</dbReference>
<dbReference type="EMBL" id="GL876981">
    <property type="protein sequence ID" value="KLU92550.1"/>
    <property type="molecule type" value="Genomic_DNA"/>
</dbReference>
<evidence type="ECO:0000313" key="6">
    <source>
        <dbReference type="EnsemblFungi" id="MAPG_11495T0"/>
    </source>
</evidence>